<dbReference type="GO" id="GO:0009279">
    <property type="term" value="C:cell outer membrane"/>
    <property type="evidence" value="ECO:0007669"/>
    <property type="project" value="UniProtKB-SubCell"/>
</dbReference>
<organism evidence="6 7">
    <name type="scientific">Pontibacter actiniarum</name>
    <dbReference type="NCBI Taxonomy" id="323450"/>
    <lineage>
        <taxon>Bacteria</taxon>
        <taxon>Pseudomonadati</taxon>
        <taxon>Bacteroidota</taxon>
        <taxon>Cytophagia</taxon>
        <taxon>Cytophagales</taxon>
        <taxon>Hymenobacteraceae</taxon>
        <taxon>Pontibacter</taxon>
    </lineage>
</organism>
<comment type="subcellular location">
    <subcellularLocation>
        <location evidence="1">Cell outer membrane</location>
    </subcellularLocation>
</comment>
<keyword evidence="3" id="KW-0998">Cell outer membrane</keyword>
<evidence type="ECO:0000259" key="5">
    <source>
        <dbReference type="PROSITE" id="PS51123"/>
    </source>
</evidence>
<proteinExistence type="predicted"/>
<gene>
    <name evidence="6" type="ORF">CA264_16840</name>
</gene>
<sequence length="209" mass="23451">MKSMKLKLTSILLAAGVLVGCNETREDNVDSAAEVREIADADTAVMYDESNVMSGTLEADEEEFKEVDFGAPTISEPNLERTGVEVRGTGNYRIYSVGEDIMFDLDKAKIRPSGEEKLKEIANNIKSRDQVGKIRVYGFTDSLASKEYNRELARERAKNVEDWLMNNSQIDTSKMKIVSMGERMPEATNATAQGRQQNRRVEIVVMEQQ</sequence>
<dbReference type="Pfam" id="PF00691">
    <property type="entry name" value="OmpA"/>
    <property type="match status" value="1"/>
</dbReference>
<evidence type="ECO:0000256" key="2">
    <source>
        <dbReference type="ARBA" id="ARBA00023136"/>
    </source>
</evidence>
<feature type="domain" description="OmpA-like" evidence="5">
    <location>
        <begin position="90"/>
        <end position="209"/>
    </location>
</feature>
<dbReference type="PRINTS" id="PR01021">
    <property type="entry name" value="OMPADOMAIN"/>
</dbReference>
<keyword evidence="2 4" id="KW-0472">Membrane</keyword>
<dbReference type="PROSITE" id="PS51123">
    <property type="entry name" value="OMPA_2"/>
    <property type="match status" value="1"/>
</dbReference>
<dbReference type="SUPFAM" id="SSF103088">
    <property type="entry name" value="OmpA-like"/>
    <property type="match status" value="1"/>
</dbReference>
<dbReference type="EMBL" id="CP021235">
    <property type="protein sequence ID" value="ARS36959.1"/>
    <property type="molecule type" value="Genomic_DNA"/>
</dbReference>
<dbReference type="OrthoDB" id="853367at2"/>
<evidence type="ECO:0000256" key="1">
    <source>
        <dbReference type="ARBA" id="ARBA00004442"/>
    </source>
</evidence>
<dbReference type="InterPro" id="IPR006664">
    <property type="entry name" value="OMP_bac"/>
</dbReference>
<dbReference type="AlphaFoldDB" id="A0A1X9YVR8"/>
<dbReference type="Proteomes" id="UP000266292">
    <property type="component" value="Chromosome"/>
</dbReference>
<dbReference type="PANTHER" id="PTHR30329">
    <property type="entry name" value="STATOR ELEMENT OF FLAGELLAR MOTOR COMPLEX"/>
    <property type="match status" value="1"/>
</dbReference>
<protein>
    <recommendedName>
        <fullName evidence="5">OmpA-like domain-containing protein</fullName>
    </recommendedName>
</protein>
<dbReference type="PANTHER" id="PTHR30329:SF21">
    <property type="entry name" value="LIPOPROTEIN YIAD-RELATED"/>
    <property type="match status" value="1"/>
</dbReference>
<name>A0A1X9YVR8_9BACT</name>
<dbReference type="InterPro" id="IPR006665">
    <property type="entry name" value="OmpA-like"/>
</dbReference>
<evidence type="ECO:0000313" key="6">
    <source>
        <dbReference type="EMBL" id="ARS36959.1"/>
    </source>
</evidence>
<dbReference type="InterPro" id="IPR036737">
    <property type="entry name" value="OmpA-like_sf"/>
</dbReference>
<evidence type="ECO:0000313" key="7">
    <source>
        <dbReference type="Proteomes" id="UP000266292"/>
    </source>
</evidence>
<dbReference type="PROSITE" id="PS51257">
    <property type="entry name" value="PROKAR_LIPOPROTEIN"/>
    <property type="match status" value="1"/>
</dbReference>
<accession>A0A1X9YVR8</accession>
<dbReference type="Gene3D" id="3.30.1330.60">
    <property type="entry name" value="OmpA-like domain"/>
    <property type="match status" value="1"/>
</dbReference>
<keyword evidence="7" id="KW-1185">Reference proteome</keyword>
<reference evidence="7" key="1">
    <citation type="submission" date="2017-05" db="EMBL/GenBank/DDBJ databases">
        <authorList>
            <person name="Ray J."/>
            <person name="Price M."/>
            <person name="Deutschbauer A."/>
        </authorList>
    </citation>
    <scope>NUCLEOTIDE SEQUENCE [LARGE SCALE GENOMIC DNA]</scope>
    <source>
        <strain evidence="7">DSM 19842</strain>
    </source>
</reference>
<evidence type="ECO:0000256" key="3">
    <source>
        <dbReference type="ARBA" id="ARBA00023237"/>
    </source>
</evidence>
<dbReference type="CDD" id="cd07185">
    <property type="entry name" value="OmpA_C-like"/>
    <property type="match status" value="1"/>
</dbReference>
<dbReference type="InterPro" id="IPR050330">
    <property type="entry name" value="Bact_OuterMem_StrucFunc"/>
</dbReference>
<dbReference type="KEGG" id="pact:CA264_16840"/>
<dbReference type="STRING" id="709015.GCA_000472485_03401"/>
<evidence type="ECO:0000256" key="4">
    <source>
        <dbReference type="PROSITE-ProRule" id="PRU00473"/>
    </source>
</evidence>